<gene>
    <name evidence="1" type="ORF">SVUK_LOCUS3640</name>
</gene>
<dbReference type="AlphaFoldDB" id="A0A3P7KMQ6"/>
<dbReference type="PANTHER" id="PTHR13045:SF11">
    <property type="entry name" value="5'-NUCLEOTIDASE"/>
    <property type="match status" value="1"/>
</dbReference>
<dbReference type="OrthoDB" id="5816540at2759"/>
<dbReference type="Gene3D" id="1.10.150.340">
    <property type="entry name" value="Pyrimidine 5'-nucleotidase (UMPH-1), N-terminal domain"/>
    <property type="match status" value="1"/>
</dbReference>
<dbReference type="EMBL" id="UYYB01009514">
    <property type="protein sequence ID" value="VDM68642.1"/>
    <property type="molecule type" value="Genomic_DNA"/>
</dbReference>
<dbReference type="PANTHER" id="PTHR13045">
    <property type="entry name" value="5'-NUCLEOTIDASE"/>
    <property type="match status" value="1"/>
</dbReference>
<dbReference type="SUPFAM" id="SSF56784">
    <property type="entry name" value="HAD-like"/>
    <property type="match status" value="1"/>
</dbReference>
<evidence type="ECO:0000313" key="1">
    <source>
        <dbReference type="EMBL" id="VDM68642.1"/>
    </source>
</evidence>
<sequence>MTVEAILSHPSVRVRSKSAVKEKLNAILEGGKEQLAVISDFDFTLTKSVDENGEPCLGSHAVVNHLLLSLHPELTEEVTAVNAKYLAIEYDTQL</sequence>
<dbReference type="GO" id="GO:0008253">
    <property type="term" value="F:5'-nucleotidase activity"/>
    <property type="evidence" value="ECO:0007669"/>
    <property type="project" value="TreeGrafter"/>
</dbReference>
<reference evidence="1 2" key="1">
    <citation type="submission" date="2018-11" db="EMBL/GenBank/DDBJ databases">
        <authorList>
            <consortium name="Pathogen Informatics"/>
        </authorList>
    </citation>
    <scope>NUCLEOTIDE SEQUENCE [LARGE SCALE GENOMIC DNA]</scope>
</reference>
<evidence type="ECO:0008006" key="3">
    <source>
        <dbReference type="Google" id="ProtNLM"/>
    </source>
</evidence>
<protein>
    <recommendedName>
        <fullName evidence="3">5'-nucleotidase</fullName>
    </recommendedName>
</protein>
<organism evidence="1 2">
    <name type="scientific">Strongylus vulgaris</name>
    <name type="common">Blood worm</name>
    <dbReference type="NCBI Taxonomy" id="40348"/>
    <lineage>
        <taxon>Eukaryota</taxon>
        <taxon>Metazoa</taxon>
        <taxon>Ecdysozoa</taxon>
        <taxon>Nematoda</taxon>
        <taxon>Chromadorea</taxon>
        <taxon>Rhabditida</taxon>
        <taxon>Rhabditina</taxon>
        <taxon>Rhabditomorpha</taxon>
        <taxon>Strongyloidea</taxon>
        <taxon>Strongylidae</taxon>
        <taxon>Strongylus</taxon>
    </lineage>
</organism>
<dbReference type="InterPro" id="IPR036412">
    <property type="entry name" value="HAD-like_sf"/>
</dbReference>
<name>A0A3P7KMQ6_STRVU</name>
<dbReference type="Proteomes" id="UP000270094">
    <property type="component" value="Unassembled WGS sequence"/>
</dbReference>
<evidence type="ECO:0000313" key="2">
    <source>
        <dbReference type="Proteomes" id="UP000270094"/>
    </source>
</evidence>
<dbReference type="GO" id="GO:0005737">
    <property type="term" value="C:cytoplasm"/>
    <property type="evidence" value="ECO:0007669"/>
    <property type="project" value="TreeGrafter"/>
</dbReference>
<keyword evidence="2" id="KW-1185">Reference proteome</keyword>
<feature type="non-terminal residue" evidence="1">
    <location>
        <position position="94"/>
    </location>
</feature>
<dbReference type="InterPro" id="IPR023214">
    <property type="entry name" value="HAD_sf"/>
</dbReference>
<proteinExistence type="predicted"/>
<accession>A0A3P7KMQ6</accession>
<dbReference type="Gene3D" id="3.40.50.1000">
    <property type="entry name" value="HAD superfamily/HAD-like"/>
    <property type="match status" value="1"/>
</dbReference>